<accession>A0ABP6FGR3</accession>
<gene>
    <name evidence="1" type="ORF">GCM10010412_083080</name>
</gene>
<keyword evidence="2" id="KW-1185">Reference proteome</keyword>
<evidence type="ECO:0000313" key="1">
    <source>
        <dbReference type="EMBL" id="GAA2692291.1"/>
    </source>
</evidence>
<protein>
    <submittedName>
        <fullName evidence="1">Uncharacterized protein</fullName>
    </submittedName>
</protein>
<reference evidence="2" key="1">
    <citation type="journal article" date="2019" name="Int. J. Syst. Evol. Microbiol.">
        <title>The Global Catalogue of Microorganisms (GCM) 10K type strain sequencing project: providing services to taxonomists for standard genome sequencing and annotation.</title>
        <authorList>
            <consortium name="The Broad Institute Genomics Platform"/>
            <consortium name="The Broad Institute Genome Sequencing Center for Infectious Disease"/>
            <person name="Wu L."/>
            <person name="Ma J."/>
        </authorList>
    </citation>
    <scope>NUCLEOTIDE SEQUENCE [LARGE SCALE GENOMIC DNA]</scope>
    <source>
        <strain evidence="2">JCM 6835</strain>
    </source>
</reference>
<evidence type="ECO:0000313" key="2">
    <source>
        <dbReference type="Proteomes" id="UP001501666"/>
    </source>
</evidence>
<sequence>MCWASSHIPAMERRAALSVASSSPLSVEEPEPESATANATIAAVGGAHRGVITGGCGGLSGLAIVAVT</sequence>
<comment type="caution">
    <text evidence="1">The sequence shown here is derived from an EMBL/GenBank/DDBJ whole genome shotgun (WGS) entry which is preliminary data.</text>
</comment>
<dbReference type="Proteomes" id="UP001501666">
    <property type="component" value="Unassembled WGS sequence"/>
</dbReference>
<organism evidence="1 2">
    <name type="scientific">Nonomuraea recticatena</name>
    <dbReference type="NCBI Taxonomy" id="46178"/>
    <lineage>
        <taxon>Bacteria</taxon>
        <taxon>Bacillati</taxon>
        <taxon>Actinomycetota</taxon>
        <taxon>Actinomycetes</taxon>
        <taxon>Streptosporangiales</taxon>
        <taxon>Streptosporangiaceae</taxon>
        <taxon>Nonomuraea</taxon>
    </lineage>
</organism>
<name>A0ABP6FGR3_9ACTN</name>
<dbReference type="EMBL" id="BAAATE010000035">
    <property type="protein sequence ID" value="GAA2692291.1"/>
    <property type="molecule type" value="Genomic_DNA"/>
</dbReference>
<proteinExistence type="predicted"/>